<dbReference type="EMBL" id="NLAX01000701">
    <property type="protein sequence ID" value="PKS07977.1"/>
    <property type="molecule type" value="Genomic_DNA"/>
</dbReference>
<evidence type="ECO:0000256" key="5">
    <source>
        <dbReference type="ARBA" id="ARBA00042179"/>
    </source>
</evidence>
<evidence type="ECO:0000256" key="3">
    <source>
        <dbReference type="ARBA" id="ARBA00039884"/>
    </source>
</evidence>
<dbReference type="Proteomes" id="UP000233524">
    <property type="component" value="Unassembled WGS sequence"/>
</dbReference>
<evidence type="ECO:0000256" key="9">
    <source>
        <dbReference type="SAM" id="MobiDB-lite"/>
    </source>
</evidence>
<keyword evidence="12" id="KW-1185">Reference proteome</keyword>
<dbReference type="SUPFAM" id="SSF54495">
    <property type="entry name" value="UBC-like"/>
    <property type="match status" value="1"/>
</dbReference>
<dbReference type="Pfam" id="PF00179">
    <property type="entry name" value="UQ_con"/>
    <property type="match status" value="1"/>
</dbReference>
<evidence type="ECO:0000256" key="8">
    <source>
        <dbReference type="RuleBase" id="RU362109"/>
    </source>
</evidence>
<comment type="caution">
    <text evidence="11">The sequence shown here is derived from an EMBL/GenBank/DDBJ whole genome shotgun (WGS) entry which is preliminary data.</text>
</comment>
<evidence type="ECO:0000256" key="7">
    <source>
        <dbReference type="PROSITE-ProRule" id="PRU10133"/>
    </source>
</evidence>
<dbReference type="PANTHER" id="PTHR24067">
    <property type="entry name" value="UBIQUITIN-CONJUGATING ENZYME E2"/>
    <property type="match status" value="1"/>
</dbReference>
<accession>A0A2N3N6E0</accession>
<dbReference type="STRING" id="41688.A0A2N3N6E0"/>
<feature type="compositionally biased region" description="Acidic residues" evidence="9">
    <location>
        <begin position="202"/>
        <end position="237"/>
    </location>
</feature>
<dbReference type="VEuPathDB" id="FungiDB:jhhlp_006589"/>
<evidence type="ECO:0000313" key="12">
    <source>
        <dbReference type="Proteomes" id="UP000233524"/>
    </source>
</evidence>
<dbReference type="FunCoup" id="A0A2N3N6E0">
    <property type="interactions" value="245"/>
</dbReference>
<evidence type="ECO:0000256" key="4">
    <source>
        <dbReference type="ARBA" id="ARBA00041569"/>
    </source>
</evidence>
<dbReference type="InParanoid" id="A0A2N3N6E0"/>
<name>A0A2N3N6E0_9PEZI</name>
<dbReference type="PROSITE" id="PS00183">
    <property type="entry name" value="UBC_1"/>
    <property type="match status" value="1"/>
</dbReference>
<dbReference type="InterPro" id="IPR050113">
    <property type="entry name" value="Ub_conjugating_enzyme"/>
</dbReference>
<reference evidence="11 12" key="1">
    <citation type="journal article" date="2017" name="G3 (Bethesda)">
        <title>First Draft Genome Sequence of the Pathogenic Fungus Lomentospora prolificans (Formerly Scedosporium prolificans).</title>
        <authorList>
            <person name="Luo R."/>
            <person name="Zimin A."/>
            <person name="Workman R."/>
            <person name="Fan Y."/>
            <person name="Pertea G."/>
            <person name="Grossman N."/>
            <person name="Wear M.P."/>
            <person name="Jia B."/>
            <person name="Miller H."/>
            <person name="Casadevall A."/>
            <person name="Timp W."/>
            <person name="Zhang S.X."/>
            <person name="Salzberg S.L."/>
        </authorList>
    </citation>
    <scope>NUCLEOTIDE SEQUENCE [LARGE SCALE GENOMIC DNA]</scope>
    <source>
        <strain evidence="11 12">JHH-5317</strain>
    </source>
</reference>
<keyword evidence="1" id="KW-0808">Transferase</keyword>
<comment type="similarity">
    <text evidence="8">Belongs to the ubiquitin-conjugating enzyme family.</text>
</comment>
<evidence type="ECO:0000313" key="11">
    <source>
        <dbReference type="EMBL" id="PKS07977.1"/>
    </source>
</evidence>
<dbReference type="OrthoDB" id="19692at2759"/>
<dbReference type="PROSITE" id="PS50127">
    <property type="entry name" value="UBC_2"/>
    <property type="match status" value="1"/>
</dbReference>
<gene>
    <name evidence="11" type="ORF">jhhlp_006589</name>
</gene>
<dbReference type="InterPro" id="IPR000608">
    <property type="entry name" value="UBC"/>
</dbReference>
<evidence type="ECO:0000256" key="1">
    <source>
        <dbReference type="ARBA" id="ARBA00022679"/>
    </source>
</evidence>
<dbReference type="SMART" id="SM00212">
    <property type="entry name" value="UBCc"/>
    <property type="match status" value="1"/>
</dbReference>
<feature type="active site" description="Glycyl thioester intermediate" evidence="7">
    <location>
        <position position="103"/>
    </location>
</feature>
<protein>
    <recommendedName>
        <fullName evidence="3">Ubiquitin-conjugating enzyme E2 2</fullName>
    </recommendedName>
    <alternativeName>
        <fullName evidence="5">E2 ubiquitin-conjugating enzyme 2</fullName>
    </alternativeName>
    <alternativeName>
        <fullName evidence="6">Ubiquitin carrier protein UBC2</fullName>
    </alternativeName>
    <alternativeName>
        <fullName evidence="4">Ubiquitin-protein ligase UBC2</fullName>
    </alternativeName>
</protein>
<keyword evidence="8" id="KW-0067">ATP-binding</keyword>
<dbReference type="GO" id="GO:0016740">
    <property type="term" value="F:transferase activity"/>
    <property type="evidence" value="ECO:0007669"/>
    <property type="project" value="UniProtKB-KW"/>
</dbReference>
<keyword evidence="2 8" id="KW-0833">Ubl conjugation pathway</keyword>
<evidence type="ECO:0000259" key="10">
    <source>
        <dbReference type="PROSITE" id="PS50127"/>
    </source>
</evidence>
<dbReference type="InterPro" id="IPR016135">
    <property type="entry name" value="UBQ-conjugating_enzyme/RWD"/>
</dbReference>
<dbReference type="AlphaFoldDB" id="A0A2N3N6E0"/>
<dbReference type="GO" id="GO:0005524">
    <property type="term" value="F:ATP binding"/>
    <property type="evidence" value="ECO:0007669"/>
    <property type="project" value="UniProtKB-UniRule"/>
</dbReference>
<organism evidence="11 12">
    <name type="scientific">Lomentospora prolificans</name>
    <dbReference type="NCBI Taxonomy" id="41688"/>
    <lineage>
        <taxon>Eukaryota</taxon>
        <taxon>Fungi</taxon>
        <taxon>Dikarya</taxon>
        <taxon>Ascomycota</taxon>
        <taxon>Pezizomycotina</taxon>
        <taxon>Sordariomycetes</taxon>
        <taxon>Hypocreomycetidae</taxon>
        <taxon>Microascales</taxon>
        <taxon>Microascaceae</taxon>
        <taxon>Lomentospora</taxon>
    </lineage>
</organism>
<feature type="domain" description="UBC core" evidence="10">
    <location>
        <begin position="1"/>
        <end position="178"/>
    </location>
</feature>
<sequence>MAEKRLMSELQALQKEKWVHIDVNEANIKKWTVGLMVVNPDSVFSGGYFKRLSGALYLTRPINFCLLQADMTFPSDYPYRPPTFRFQKPVIYHPNVYTDGRLCISILHAPGEDEMSGEQASERWSPLQGAESVLRSVLLLLDTPEINSPANVDASVTYRDQRDQYDTRARQMAEQSRKNIPAGVVFPTTEDLAAPPTKSGLDDDDFMNESDEESIGGSDSDMDDFDEDFEEEEEEDE</sequence>
<evidence type="ECO:0000256" key="2">
    <source>
        <dbReference type="ARBA" id="ARBA00022786"/>
    </source>
</evidence>
<dbReference type="Gene3D" id="3.10.110.10">
    <property type="entry name" value="Ubiquitin Conjugating Enzyme"/>
    <property type="match status" value="1"/>
</dbReference>
<dbReference type="InterPro" id="IPR023313">
    <property type="entry name" value="UBQ-conjugating_AS"/>
</dbReference>
<proteinExistence type="inferred from homology"/>
<evidence type="ECO:0000256" key="6">
    <source>
        <dbReference type="ARBA" id="ARBA00042190"/>
    </source>
</evidence>
<keyword evidence="8" id="KW-0547">Nucleotide-binding</keyword>
<feature type="region of interest" description="Disordered" evidence="9">
    <location>
        <begin position="187"/>
        <end position="237"/>
    </location>
</feature>